<dbReference type="AlphaFoldDB" id="A0A0K8UTH9"/>
<sequence>MSGSYNWQKSTERQNATQSQLVANSYDILERSSASIQRSNQVAIETEQIGTEVLSELNEQRESLLRSTRRLQDADADIVQSGSVIRKLRREVLYNKLILVVIIILEMCILAGLLVLKFVHF</sequence>
<dbReference type="OrthoDB" id="430637at2759"/>
<dbReference type="CDD" id="cd15890">
    <property type="entry name" value="SNARE_Vti1b"/>
    <property type="match status" value="1"/>
</dbReference>
<evidence type="ECO:0000256" key="9">
    <source>
        <dbReference type="SAM" id="Phobius"/>
    </source>
</evidence>
<dbReference type="GO" id="GO:1903076">
    <property type="term" value="P:regulation of protein localization to plasma membrane"/>
    <property type="evidence" value="ECO:0007669"/>
    <property type="project" value="TreeGrafter"/>
</dbReference>
<keyword evidence="7" id="KW-0175">Coiled coil</keyword>
<dbReference type="PANTHER" id="PTHR21230:SF89">
    <property type="entry name" value="VESICLE TRANSPORT THROUGH INTERACTION WITH T-SNARES HOMOLOG 1B"/>
    <property type="match status" value="1"/>
</dbReference>
<dbReference type="GO" id="GO:0015031">
    <property type="term" value="P:protein transport"/>
    <property type="evidence" value="ECO:0007669"/>
    <property type="project" value="UniProtKB-KW"/>
</dbReference>
<dbReference type="FunFam" id="1.20.5.110:FF:000002">
    <property type="entry name" value="Vesicle transport through interaction with t-SNAREsB"/>
    <property type="match status" value="1"/>
</dbReference>
<dbReference type="GO" id="GO:0005789">
    <property type="term" value="C:endoplasmic reticulum membrane"/>
    <property type="evidence" value="ECO:0007669"/>
    <property type="project" value="TreeGrafter"/>
</dbReference>
<evidence type="ECO:0000256" key="3">
    <source>
        <dbReference type="ARBA" id="ARBA00022448"/>
    </source>
</evidence>
<evidence type="ECO:0000256" key="7">
    <source>
        <dbReference type="ARBA" id="ARBA00023054"/>
    </source>
</evidence>
<keyword evidence="8 9" id="KW-0472">Membrane</keyword>
<dbReference type="Gene3D" id="1.20.5.110">
    <property type="match status" value="1"/>
</dbReference>
<evidence type="ECO:0000313" key="10">
    <source>
        <dbReference type="EMBL" id="JAI29987.1"/>
    </source>
</evidence>
<dbReference type="GO" id="GO:0048280">
    <property type="term" value="P:vesicle fusion with Golgi apparatus"/>
    <property type="evidence" value="ECO:0007669"/>
    <property type="project" value="TreeGrafter"/>
</dbReference>
<dbReference type="GO" id="GO:0042147">
    <property type="term" value="P:retrograde transport, endosome to Golgi"/>
    <property type="evidence" value="ECO:0007669"/>
    <property type="project" value="TreeGrafter"/>
</dbReference>
<dbReference type="GO" id="GO:0006891">
    <property type="term" value="P:intra-Golgi vesicle-mediated transport"/>
    <property type="evidence" value="ECO:0007669"/>
    <property type="project" value="TreeGrafter"/>
</dbReference>
<dbReference type="GO" id="GO:0005484">
    <property type="term" value="F:SNAP receptor activity"/>
    <property type="evidence" value="ECO:0007669"/>
    <property type="project" value="TreeGrafter"/>
</dbReference>
<keyword evidence="6 9" id="KW-1133">Transmembrane helix</keyword>
<dbReference type="EMBL" id="GDHF01022327">
    <property type="protein sequence ID" value="JAI29987.1"/>
    <property type="molecule type" value="Transcribed_RNA"/>
</dbReference>
<evidence type="ECO:0000256" key="6">
    <source>
        <dbReference type="ARBA" id="ARBA00022989"/>
    </source>
</evidence>
<accession>A0A0K8UTH9</accession>
<protein>
    <submittedName>
        <fullName evidence="10">Vesicle transport through interaction with t-SNAREs 1B</fullName>
    </submittedName>
</protein>
<evidence type="ECO:0000256" key="8">
    <source>
        <dbReference type="ARBA" id="ARBA00023136"/>
    </source>
</evidence>
<dbReference type="GO" id="GO:0006896">
    <property type="term" value="P:Golgi to vacuole transport"/>
    <property type="evidence" value="ECO:0007669"/>
    <property type="project" value="TreeGrafter"/>
</dbReference>
<dbReference type="PANTHER" id="PTHR21230">
    <property type="entry name" value="VESICLE TRANSPORT V-SNARE PROTEIN VTI1-RELATED"/>
    <property type="match status" value="1"/>
</dbReference>
<dbReference type="GO" id="GO:0005794">
    <property type="term" value="C:Golgi apparatus"/>
    <property type="evidence" value="ECO:0007669"/>
    <property type="project" value="TreeGrafter"/>
</dbReference>
<reference evidence="10" key="1">
    <citation type="submission" date="2015-06" db="EMBL/GenBank/DDBJ databases">
        <authorList>
            <person name="Hoefler B.C."/>
            <person name="Straight P.D."/>
        </authorList>
    </citation>
    <scope>NUCLEOTIDE SEQUENCE</scope>
</reference>
<dbReference type="SUPFAM" id="SSF58038">
    <property type="entry name" value="SNARE fusion complex"/>
    <property type="match status" value="1"/>
</dbReference>
<keyword evidence="4 9" id="KW-0812">Transmembrane</keyword>
<evidence type="ECO:0000256" key="2">
    <source>
        <dbReference type="ARBA" id="ARBA00006108"/>
    </source>
</evidence>
<dbReference type="GO" id="GO:0012507">
    <property type="term" value="C:ER to Golgi transport vesicle membrane"/>
    <property type="evidence" value="ECO:0007669"/>
    <property type="project" value="TreeGrafter"/>
</dbReference>
<evidence type="ECO:0000256" key="5">
    <source>
        <dbReference type="ARBA" id="ARBA00022927"/>
    </source>
</evidence>
<organism evidence="10">
    <name type="scientific">Bactrocera latifrons</name>
    <name type="common">Malaysian fruit fly</name>
    <name type="synonym">Chaetodacus latifrons</name>
    <dbReference type="NCBI Taxonomy" id="174628"/>
    <lineage>
        <taxon>Eukaryota</taxon>
        <taxon>Metazoa</taxon>
        <taxon>Ecdysozoa</taxon>
        <taxon>Arthropoda</taxon>
        <taxon>Hexapoda</taxon>
        <taxon>Insecta</taxon>
        <taxon>Pterygota</taxon>
        <taxon>Neoptera</taxon>
        <taxon>Endopterygota</taxon>
        <taxon>Diptera</taxon>
        <taxon>Brachycera</taxon>
        <taxon>Muscomorpha</taxon>
        <taxon>Tephritoidea</taxon>
        <taxon>Tephritidae</taxon>
        <taxon>Bactrocera</taxon>
        <taxon>Bactrocera</taxon>
    </lineage>
</organism>
<dbReference type="Pfam" id="PF12352">
    <property type="entry name" value="V-SNARE_C"/>
    <property type="match status" value="1"/>
</dbReference>
<comment type="similarity">
    <text evidence="2">Belongs to the VTI1 family.</text>
</comment>
<dbReference type="GO" id="GO:0031902">
    <property type="term" value="C:late endosome membrane"/>
    <property type="evidence" value="ECO:0007669"/>
    <property type="project" value="TreeGrafter"/>
</dbReference>
<dbReference type="GO" id="GO:0005829">
    <property type="term" value="C:cytosol"/>
    <property type="evidence" value="ECO:0007669"/>
    <property type="project" value="GOC"/>
</dbReference>
<name>A0A0K8UTH9_BACLA</name>
<feature type="transmembrane region" description="Helical" evidence="9">
    <location>
        <begin position="97"/>
        <end position="119"/>
    </location>
</feature>
<comment type="subcellular location">
    <subcellularLocation>
        <location evidence="1">Membrane</location>
        <topology evidence="1">Single-pass type IV membrane protein</topology>
    </subcellularLocation>
</comment>
<keyword evidence="3" id="KW-0813">Transport</keyword>
<gene>
    <name evidence="10" type="primary">Vti1b</name>
    <name evidence="10" type="ORF">c0_g1_i1</name>
</gene>
<proteinExistence type="inferred from homology"/>
<evidence type="ECO:0000256" key="4">
    <source>
        <dbReference type="ARBA" id="ARBA00022692"/>
    </source>
</evidence>
<dbReference type="GO" id="GO:0031201">
    <property type="term" value="C:SNARE complex"/>
    <property type="evidence" value="ECO:0007669"/>
    <property type="project" value="TreeGrafter"/>
</dbReference>
<evidence type="ECO:0000256" key="1">
    <source>
        <dbReference type="ARBA" id="ARBA00004211"/>
    </source>
</evidence>
<dbReference type="GO" id="GO:0000149">
    <property type="term" value="F:SNARE binding"/>
    <property type="evidence" value="ECO:0007669"/>
    <property type="project" value="TreeGrafter"/>
</dbReference>
<keyword evidence="5" id="KW-0653">Protein transport</keyword>
<dbReference type="GO" id="GO:0016236">
    <property type="term" value="P:macroautophagy"/>
    <property type="evidence" value="ECO:0007669"/>
    <property type="project" value="TreeGrafter"/>
</dbReference>